<name>A0A4C1V6G8_EUMVA</name>
<evidence type="ECO:0000313" key="2">
    <source>
        <dbReference type="EMBL" id="GBP33837.1"/>
    </source>
</evidence>
<organism evidence="2 3">
    <name type="scientific">Eumeta variegata</name>
    <name type="common">Bagworm moth</name>
    <name type="synonym">Eumeta japonica</name>
    <dbReference type="NCBI Taxonomy" id="151549"/>
    <lineage>
        <taxon>Eukaryota</taxon>
        <taxon>Metazoa</taxon>
        <taxon>Ecdysozoa</taxon>
        <taxon>Arthropoda</taxon>
        <taxon>Hexapoda</taxon>
        <taxon>Insecta</taxon>
        <taxon>Pterygota</taxon>
        <taxon>Neoptera</taxon>
        <taxon>Endopterygota</taxon>
        <taxon>Lepidoptera</taxon>
        <taxon>Glossata</taxon>
        <taxon>Ditrysia</taxon>
        <taxon>Tineoidea</taxon>
        <taxon>Psychidae</taxon>
        <taxon>Oiketicinae</taxon>
        <taxon>Eumeta</taxon>
    </lineage>
</organism>
<protein>
    <submittedName>
        <fullName evidence="2">Uncharacterized protein</fullName>
    </submittedName>
</protein>
<keyword evidence="3" id="KW-1185">Reference proteome</keyword>
<comment type="caution">
    <text evidence="2">The sequence shown here is derived from an EMBL/GenBank/DDBJ whole genome shotgun (WGS) entry which is preliminary data.</text>
</comment>
<feature type="region of interest" description="Disordered" evidence="1">
    <location>
        <begin position="1"/>
        <end position="26"/>
    </location>
</feature>
<proteinExistence type="predicted"/>
<dbReference type="EMBL" id="BGZK01000279">
    <property type="protein sequence ID" value="GBP33837.1"/>
    <property type="molecule type" value="Genomic_DNA"/>
</dbReference>
<evidence type="ECO:0000313" key="3">
    <source>
        <dbReference type="Proteomes" id="UP000299102"/>
    </source>
</evidence>
<gene>
    <name evidence="2" type="ORF">EVAR_25439_1</name>
</gene>
<feature type="region of interest" description="Disordered" evidence="1">
    <location>
        <begin position="96"/>
        <end position="140"/>
    </location>
</feature>
<evidence type="ECO:0000256" key="1">
    <source>
        <dbReference type="SAM" id="MobiDB-lite"/>
    </source>
</evidence>
<reference evidence="2 3" key="1">
    <citation type="journal article" date="2019" name="Commun. Biol.">
        <title>The bagworm genome reveals a unique fibroin gene that provides high tensile strength.</title>
        <authorList>
            <person name="Kono N."/>
            <person name="Nakamura H."/>
            <person name="Ohtoshi R."/>
            <person name="Tomita M."/>
            <person name="Numata K."/>
            <person name="Arakawa K."/>
        </authorList>
    </citation>
    <scope>NUCLEOTIDE SEQUENCE [LARGE SCALE GENOMIC DNA]</scope>
</reference>
<dbReference type="Proteomes" id="UP000299102">
    <property type="component" value="Unassembled WGS sequence"/>
</dbReference>
<sequence>MLKASSIAIRVRPHDSGARSRMSGTPNKQIDKHLVWVARNMHPHLCPHGIQMPYKLTVRVSMGGGNYLFSNGPHTHLPLTNPMKRKRVNAPHLSSSAKEAAKKSGVAPVARVSSSNRRLSDALGPKAPPNGPAGDEGVLTSEIDDLTSSPSTFLRRKVASWLAVVPGYGARGSASITLS</sequence>
<accession>A0A4C1V6G8</accession>
<dbReference type="AlphaFoldDB" id="A0A4C1V6G8"/>